<dbReference type="Proteomes" id="UP000008022">
    <property type="component" value="Unassembled WGS sequence"/>
</dbReference>
<name>A0A0E0QJ48_ORYRU</name>
<accession>A0A0E0QJ48</accession>
<feature type="region of interest" description="Disordered" evidence="2">
    <location>
        <begin position="193"/>
        <end position="238"/>
    </location>
</feature>
<dbReference type="InterPro" id="IPR001878">
    <property type="entry name" value="Znf_CCHC"/>
</dbReference>
<protein>
    <recommendedName>
        <fullName evidence="3">CCHC-type domain-containing protein</fullName>
    </recommendedName>
</protein>
<keyword evidence="1" id="KW-0862">Zinc</keyword>
<feature type="domain" description="CCHC-type" evidence="3">
    <location>
        <begin position="232"/>
        <end position="246"/>
    </location>
</feature>
<dbReference type="OMA" id="GPDNEMG"/>
<evidence type="ECO:0000256" key="1">
    <source>
        <dbReference type="PROSITE-ProRule" id="PRU00047"/>
    </source>
</evidence>
<sequence>MMSSPTPAPLLPVAPLDGGGGYLRWKESVLLRLRTLDLAYVLSEHQPEDGRSDSAKKKRARDDELCRGHILATLSDRLLPDYAHHATAAAAWRALARTYDMDGKLPNLPLDRFFAYRFVDGEPVLEQLAHLEAMGVAGKLDDRTMYGLVHQKLPPALVKAIALASPPYPDPPSMDHIWDTARLEERMRLCGEIRRGEHTQDKEDDDDQGGGDYPDEDHRSPKRKRRYDRGPCYNCGEPGHIARDCRG</sequence>
<dbReference type="EnsemblPlants" id="ORUFI08G16860.1">
    <property type="protein sequence ID" value="ORUFI08G16860.1"/>
    <property type="gene ID" value="ORUFI08G16860"/>
</dbReference>
<keyword evidence="1" id="KW-0479">Metal-binding</keyword>
<dbReference type="Pfam" id="PF00098">
    <property type="entry name" value="zf-CCHC"/>
    <property type="match status" value="1"/>
</dbReference>
<dbReference type="Gene3D" id="4.10.60.10">
    <property type="entry name" value="Zinc finger, CCHC-type"/>
    <property type="match status" value="1"/>
</dbReference>
<reference evidence="5" key="1">
    <citation type="submission" date="2013-06" db="EMBL/GenBank/DDBJ databases">
        <authorList>
            <person name="Zhao Q."/>
        </authorList>
    </citation>
    <scope>NUCLEOTIDE SEQUENCE</scope>
    <source>
        <strain evidence="5">cv. W1943</strain>
    </source>
</reference>
<evidence type="ECO:0000256" key="2">
    <source>
        <dbReference type="SAM" id="MobiDB-lite"/>
    </source>
</evidence>
<dbReference type="HOGENOM" id="CLU_065040_2_0_1"/>
<evidence type="ECO:0000313" key="5">
    <source>
        <dbReference type="Proteomes" id="UP000008022"/>
    </source>
</evidence>
<reference evidence="4" key="2">
    <citation type="submission" date="2015-06" db="UniProtKB">
        <authorList>
            <consortium name="EnsemblPlants"/>
        </authorList>
    </citation>
    <scope>IDENTIFICATION</scope>
</reference>
<dbReference type="STRING" id="4529.A0A0E0QJ48"/>
<dbReference type="SUPFAM" id="SSF57756">
    <property type="entry name" value="Retrovirus zinc finger-like domains"/>
    <property type="match status" value="1"/>
</dbReference>
<keyword evidence="5" id="KW-1185">Reference proteome</keyword>
<dbReference type="PANTHER" id="PTHR47592">
    <property type="entry name" value="PBF68 PROTEIN"/>
    <property type="match status" value="1"/>
</dbReference>
<keyword evidence="1" id="KW-0863">Zinc-finger</keyword>
<dbReference type="GO" id="GO:0008270">
    <property type="term" value="F:zinc ion binding"/>
    <property type="evidence" value="ECO:0007669"/>
    <property type="project" value="UniProtKB-KW"/>
</dbReference>
<dbReference type="Pfam" id="PF14223">
    <property type="entry name" value="Retrotran_gag_2"/>
    <property type="match status" value="1"/>
</dbReference>
<dbReference type="PANTHER" id="PTHR47592:SF27">
    <property type="entry name" value="OS08G0421700 PROTEIN"/>
    <property type="match status" value="1"/>
</dbReference>
<evidence type="ECO:0000313" key="4">
    <source>
        <dbReference type="EnsemblPlants" id="ORUFI08G16860.1"/>
    </source>
</evidence>
<dbReference type="PROSITE" id="PS50158">
    <property type="entry name" value="ZF_CCHC"/>
    <property type="match status" value="1"/>
</dbReference>
<feature type="compositionally biased region" description="Acidic residues" evidence="2">
    <location>
        <begin position="202"/>
        <end position="215"/>
    </location>
</feature>
<dbReference type="eggNOG" id="ENOG502S012">
    <property type="taxonomic scope" value="Eukaryota"/>
</dbReference>
<dbReference type="GO" id="GO:0003676">
    <property type="term" value="F:nucleic acid binding"/>
    <property type="evidence" value="ECO:0007669"/>
    <property type="project" value="InterPro"/>
</dbReference>
<proteinExistence type="predicted"/>
<dbReference type="AlphaFoldDB" id="A0A0E0QJ48"/>
<evidence type="ECO:0000259" key="3">
    <source>
        <dbReference type="PROSITE" id="PS50158"/>
    </source>
</evidence>
<dbReference type="Gramene" id="ORUFI08G16860.1">
    <property type="protein sequence ID" value="ORUFI08G16860.1"/>
    <property type="gene ID" value="ORUFI08G16860"/>
</dbReference>
<dbReference type="SMART" id="SM00343">
    <property type="entry name" value="ZnF_C2HC"/>
    <property type="match status" value="1"/>
</dbReference>
<dbReference type="InterPro" id="IPR036875">
    <property type="entry name" value="Znf_CCHC_sf"/>
</dbReference>
<organism evidence="4 5">
    <name type="scientific">Oryza rufipogon</name>
    <name type="common">Brownbeard rice</name>
    <name type="synonym">Asian wild rice</name>
    <dbReference type="NCBI Taxonomy" id="4529"/>
    <lineage>
        <taxon>Eukaryota</taxon>
        <taxon>Viridiplantae</taxon>
        <taxon>Streptophyta</taxon>
        <taxon>Embryophyta</taxon>
        <taxon>Tracheophyta</taxon>
        <taxon>Spermatophyta</taxon>
        <taxon>Magnoliopsida</taxon>
        <taxon>Liliopsida</taxon>
        <taxon>Poales</taxon>
        <taxon>Poaceae</taxon>
        <taxon>BOP clade</taxon>
        <taxon>Oryzoideae</taxon>
        <taxon>Oryzeae</taxon>
        <taxon>Oryzinae</taxon>
        <taxon>Oryza</taxon>
    </lineage>
</organism>